<keyword evidence="4 8" id="KW-0256">Endoplasmic reticulum</keyword>
<comment type="function">
    <text evidence="8">May be involved in the degradation of misfolded endoplasmic reticulum (ER) luminal proteins.</text>
</comment>
<dbReference type="PANTHER" id="PTHR11009">
    <property type="entry name" value="DER1-LIKE PROTEIN, DERLIN"/>
    <property type="match status" value="1"/>
</dbReference>
<protein>
    <recommendedName>
        <fullName evidence="8">Derlin</fullName>
    </recommendedName>
</protein>
<evidence type="ECO:0000256" key="1">
    <source>
        <dbReference type="ARBA" id="ARBA00004477"/>
    </source>
</evidence>
<dbReference type="InterPro" id="IPR002110">
    <property type="entry name" value="Ankyrin_rpt"/>
</dbReference>
<name>A0ABD3M3X6_9STRA</name>
<dbReference type="GO" id="GO:0005789">
    <property type="term" value="C:endoplasmic reticulum membrane"/>
    <property type="evidence" value="ECO:0007669"/>
    <property type="project" value="UniProtKB-SubCell"/>
</dbReference>
<dbReference type="SUPFAM" id="SSF48403">
    <property type="entry name" value="Ankyrin repeat"/>
    <property type="match status" value="1"/>
</dbReference>
<keyword evidence="6 8" id="KW-0472">Membrane</keyword>
<dbReference type="Pfam" id="PF04511">
    <property type="entry name" value="DER1"/>
    <property type="match status" value="1"/>
</dbReference>
<comment type="caution">
    <text evidence="8">Lacks conserved residue(s) required for the propagation of feature annotation.</text>
</comment>
<dbReference type="Pfam" id="PF13637">
    <property type="entry name" value="Ank_4"/>
    <property type="match status" value="1"/>
</dbReference>
<accession>A0ABD3M3X6</accession>
<reference evidence="9 10" key="1">
    <citation type="submission" date="2024-10" db="EMBL/GenBank/DDBJ databases">
        <title>Updated reference genomes for cyclostephanoid diatoms.</title>
        <authorList>
            <person name="Roberts W.R."/>
            <person name="Alverson A.J."/>
        </authorList>
    </citation>
    <scope>NUCLEOTIDE SEQUENCE [LARGE SCALE GENOMIC DNA]</scope>
    <source>
        <strain evidence="9 10">AJA232-27</strain>
    </source>
</reference>
<dbReference type="GO" id="GO:0006950">
    <property type="term" value="P:response to stress"/>
    <property type="evidence" value="ECO:0007669"/>
    <property type="project" value="UniProtKB-ARBA"/>
</dbReference>
<dbReference type="PROSITE" id="PS50088">
    <property type="entry name" value="ANK_REPEAT"/>
    <property type="match status" value="1"/>
</dbReference>
<feature type="transmembrane region" description="Helical" evidence="8">
    <location>
        <begin position="150"/>
        <end position="168"/>
    </location>
</feature>
<dbReference type="Proteomes" id="UP001530293">
    <property type="component" value="Unassembled WGS sequence"/>
</dbReference>
<keyword evidence="3 8" id="KW-0812">Transmembrane</keyword>
<proteinExistence type="inferred from homology"/>
<keyword evidence="5 8" id="KW-1133">Transmembrane helix</keyword>
<comment type="subcellular location">
    <subcellularLocation>
        <location evidence="1 8">Endoplasmic reticulum membrane</location>
        <topology evidence="1 8">Multi-pass membrane protein</topology>
    </subcellularLocation>
</comment>
<evidence type="ECO:0000256" key="5">
    <source>
        <dbReference type="ARBA" id="ARBA00022989"/>
    </source>
</evidence>
<comment type="caution">
    <text evidence="9">The sequence shown here is derived from an EMBL/GenBank/DDBJ whole genome shotgun (WGS) entry which is preliminary data.</text>
</comment>
<gene>
    <name evidence="9" type="ORF">ACHAWU_001443</name>
</gene>
<dbReference type="PROSITE" id="PS50297">
    <property type="entry name" value="ANK_REP_REGION"/>
    <property type="match status" value="1"/>
</dbReference>
<evidence type="ECO:0000256" key="3">
    <source>
        <dbReference type="ARBA" id="ARBA00022692"/>
    </source>
</evidence>
<keyword evidence="7" id="KW-0040">ANK repeat</keyword>
<evidence type="ECO:0000256" key="4">
    <source>
        <dbReference type="ARBA" id="ARBA00022824"/>
    </source>
</evidence>
<dbReference type="AlphaFoldDB" id="A0ABD3M3X6"/>
<evidence type="ECO:0000256" key="7">
    <source>
        <dbReference type="PROSITE-ProRule" id="PRU00023"/>
    </source>
</evidence>
<dbReference type="EMBL" id="JALLBG020000226">
    <property type="protein sequence ID" value="KAL3758716.1"/>
    <property type="molecule type" value="Genomic_DNA"/>
</dbReference>
<evidence type="ECO:0000256" key="6">
    <source>
        <dbReference type="ARBA" id="ARBA00023136"/>
    </source>
</evidence>
<sequence>MMNHQQYQPNDDIPFFQPILQYYNALPIITRTWFTLSLITTALHTLEIFDTDQLIFIWDRIAPPKLELWRILTCFAWAGPGTMVEFSVLILLYSMVLTVPSYERNPHEACWIENEREVVPPSNNPELLRDQIMYRWMGRESRSIQRQSDCIFAFLISSILIVLSYILVTETSMLNELPIPRPILLPVFTRTLLYTIITLQSFQQPNEQHNINFFPVPGRYVPLFHVGFGVLMGYRINETIHGVAIAFVYDSLVKEDGWMAKLIRRKRVLSTPQWLIHLVGEDAVVHITTDGIMETRANTPQSAGLEPGTNNLHRAAAVGDASYIQSQIDNVERASSPAEITSASAPFRQGDVNGWQPLHEAARSGHFQILKLLLEVDNVGISTWRRRAGKLKINVNARTNNDRGFTALRLVEEHHGPENECAQLLRAVGGVSLGFGDNADDDE</sequence>
<evidence type="ECO:0000256" key="8">
    <source>
        <dbReference type="RuleBase" id="RU363059"/>
    </source>
</evidence>
<dbReference type="Gene3D" id="1.25.40.20">
    <property type="entry name" value="Ankyrin repeat-containing domain"/>
    <property type="match status" value="1"/>
</dbReference>
<keyword evidence="10" id="KW-1185">Reference proteome</keyword>
<dbReference type="InterPro" id="IPR036770">
    <property type="entry name" value="Ankyrin_rpt-contain_sf"/>
</dbReference>
<comment type="similarity">
    <text evidence="2 8">Belongs to the derlin family.</text>
</comment>
<organism evidence="9 10">
    <name type="scientific">Discostella pseudostelligera</name>
    <dbReference type="NCBI Taxonomy" id="259834"/>
    <lineage>
        <taxon>Eukaryota</taxon>
        <taxon>Sar</taxon>
        <taxon>Stramenopiles</taxon>
        <taxon>Ochrophyta</taxon>
        <taxon>Bacillariophyta</taxon>
        <taxon>Coscinodiscophyceae</taxon>
        <taxon>Thalassiosirophycidae</taxon>
        <taxon>Stephanodiscales</taxon>
        <taxon>Stephanodiscaceae</taxon>
        <taxon>Discostella</taxon>
    </lineage>
</organism>
<evidence type="ECO:0000313" key="10">
    <source>
        <dbReference type="Proteomes" id="UP001530293"/>
    </source>
</evidence>
<evidence type="ECO:0000313" key="9">
    <source>
        <dbReference type="EMBL" id="KAL3758716.1"/>
    </source>
</evidence>
<feature type="repeat" description="ANK" evidence="7">
    <location>
        <begin position="353"/>
        <end position="375"/>
    </location>
</feature>
<evidence type="ECO:0000256" key="2">
    <source>
        <dbReference type="ARBA" id="ARBA00008917"/>
    </source>
</evidence>
<dbReference type="InterPro" id="IPR007599">
    <property type="entry name" value="DER1"/>
</dbReference>